<gene>
    <name evidence="4" type="ORF">H0A36_23285</name>
</gene>
<dbReference type="AlphaFoldDB" id="A0A853IEI9"/>
<comment type="similarity">
    <text evidence="1">Belongs to the outer membrane porin (Opr) (TC 1.B.25) family.</text>
</comment>
<dbReference type="EMBL" id="JACCKB010000055">
    <property type="protein sequence ID" value="NYZ68948.1"/>
    <property type="molecule type" value="Genomic_DNA"/>
</dbReference>
<name>A0A853IEI9_9GAMM</name>
<comment type="caution">
    <text evidence="4">The sequence shown here is derived from an EMBL/GenBank/DDBJ whole genome shotgun (WGS) entry which is preliminary data.</text>
</comment>
<dbReference type="InterPro" id="IPR005318">
    <property type="entry name" value="OM_porin_bac"/>
</dbReference>
<sequence length="432" mass="48743">MNKYFVGTTLCATQLLTITGTAADSFIDDSKLNLQLRNYYFNRDFRTNDSDKQSYREEWAQSFFLNYESGYFADIIGVDASIFSTLKLDSGKGTADTGLLLNTNDGDSESYASLGVALLKAKYAETEIKWGRQLTTSPLLYYGDSRAQPQSFKGISIQSNDISNLTISGGRFTEVKNKASSNFESFSAEGKKTEYGFNGESDNISFVGLDYNLSDTSSISFHTSKYDDIWKQFYYNYNQRFSITDDVALSMDLVHYRTINDGDPNDPNYTDRDNKSSSASFKLSKGGAGITVAYQTVTGDYLYDYIADSDSIFLANSAQLYDFNNEDERSWQLRFDYDFSGVGVPGLSFMTRYIKGDNIDLDSSISQTAVGISGESRRGEEWERDIEARYTLQSGTLKGMQFRLRLATLRTDYNNNDRDEVRLIVNHSFDLL</sequence>
<proteinExistence type="inferred from homology"/>
<evidence type="ECO:0000256" key="1">
    <source>
        <dbReference type="ARBA" id="ARBA00009075"/>
    </source>
</evidence>
<evidence type="ECO:0000256" key="3">
    <source>
        <dbReference type="ARBA" id="ARBA00022729"/>
    </source>
</evidence>
<evidence type="ECO:0000313" key="5">
    <source>
        <dbReference type="Proteomes" id="UP000569732"/>
    </source>
</evidence>
<evidence type="ECO:0000256" key="2">
    <source>
        <dbReference type="ARBA" id="ARBA00022448"/>
    </source>
</evidence>
<keyword evidence="5" id="KW-1185">Reference proteome</keyword>
<dbReference type="Pfam" id="PF03573">
    <property type="entry name" value="OprD"/>
    <property type="match status" value="1"/>
</dbReference>
<reference evidence="4 5" key="1">
    <citation type="submission" date="2020-07" db="EMBL/GenBank/DDBJ databases">
        <title>Endozoicomonas sp. nov., isolated from sediment.</title>
        <authorList>
            <person name="Gu T."/>
        </authorList>
    </citation>
    <scope>NUCLEOTIDE SEQUENCE [LARGE SCALE GENOMIC DNA]</scope>
    <source>
        <strain evidence="4 5">SM1973</strain>
    </source>
</reference>
<organism evidence="4 5">
    <name type="scientific">Spartinivicinus marinus</name>
    <dbReference type="NCBI Taxonomy" id="2994442"/>
    <lineage>
        <taxon>Bacteria</taxon>
        <taxon>Pseudomonadati</taxon>
        <taxon>Pseudomonadota</taxon>
        <taxon>Gammaproteobacteria</taxon>
        <taxon>Oceanospirillales</taxon>
        <taxon>Zooshikellaceae</taxon>
        <taxon>Spartinivicinus</taxon>
    </lineage>
</organism>
<dbReference type="Gene3D" id="2.40.160.10">
    <property type="entry name" value="Porin"/>
    <property type="match status" value="1"/>
</dbReference>
<protein>
    <submittedName>
        <fullName evidence="4">OprD family porin</fullName>
    </submittedName>
</protein>
<evidence type="ECO:0000313" key="4">
    <source>
        <dbReference type="EMBL" id="NYZ68948.1"/>
    </source>
</evidence>
<dbReference type="Proteomes" id="UP000569732">
    <property type="component" value="Unassembled WGS sequence"/>
</dbReference>
<dbReference type="GO" id="GO:0015288">
    <property type="term" value="F:porin activity"/>
    <property type="evidence" value="ECO:0007669"/>
    <property type="project" value="TreeGrafter"/>
</dbReference>
<keyword evidence="3" id="KW-0732">Signal</keyword>
<dbReference type="PANTHER" id="PTHR34596:SF2">
    <property type="entry name" value="CHITOPORIN"/>
    <property type="match status" value="1"/>
</dbReference>
<dbReference type="InterPro" id="IPR023614">
    <property type="entry name" value="Porin_dom_sf"/>
</dbReference>
<keyword evidence="2" id="KW-0813">Transport</keyword>
<dbReference type="RefSeq" id="WP_180570949.1">
    <property type="nucleotide sequence ID" value="NZ_JACCKB010000055.1"/>
</dbReference>
<dbReference type="PANTHER" id="PTHR34596">
    <property type="entry name" value="CHITOPORIN"/>
    <property type="match status" value="1"/>
</dbReference>
<dbReference type="GO" id="GO:0016020">
    <property type="term" value="C:membrane"/>
    <property type="evidence" value="ECO:0007669"/>
    <property type="project" value="InterPro"/>
</dbReference>
<accession>A0A853IEI9</accession>